<feature type="compositionally biased region" description="Polar residues" evidence="1">
    <location>
        <begin position="53"/>
        <end position="65"/>
    </location>
</feature>
<protein>
    <recommendedName>
        <fullName evidence="5">ELMO domain-containing protein</fullName>
    </recommendedName>
</protein>
<evidence type="ECO:0008006" key="5">
    <source>
        <dbReference type="Google" id="ProtNLM"/>
    </source>
</evidence>
<reference evidence="3 4" key="1">
    <citation type="submission" date="2014-11" db="EMBL/GenBank/DDBJ databases">
        <authorList>
            <person name="Zhu J."/>
            <person name="Qi W."/>
            <person name="Song R."/>
        </authorList>
    </citation>
    <scope>NUCLEOTIDE SEQUENCE [LARGE SCALE GENOMIC DNA]</scope>
</reference>
<keyword evidence="2" id="KW-0732">Signal</keyword>
<dbReference type="AlphaFoldDB" id="A0A0G4G705"/>
<sequence>MLILQGVVLLCWLLSRMTVFSDPRQRTPAFGCRYLVPDSRQRRKGRSLDAARTSATCGGSFSSSPARLADAPRPVVSTVRQPQTTQQSLNNDLVVAVEGLRRTAKSLDATELAAAIERLGLLCREADTDAPIDGLHLELAPVSVRLWEVVYEESQRLPHGSNGSPVRTAERLRRLLKAVKDGEMVRDDTLLSMGRGSLGDGDADVGDDHLTAQVNDDETIAIRRRFSRAPTTNDLLDEAVAACPLLTSRSIVAFFIRLMKIYPREKRKRTARERKAPHLNGYHRDTTSSNDDVWETGLLNDRRFQLVRLKLWQLLMEDAVIHRRPPAPLANGYRNGHGKSHPPAPSLPTLISTTVSIAPHQRTADTWQHKGRAMLAEQRRRHLGKPSSWRVGHLLQHKQEEEERRRREGVKTVNGTFAARDVAMCAWSLARLHAMERSSEEAKEGDQLLLQAAGTYVIGPRIDGYCAADLSQLSWAYGNLKVASPRFFRCVVDRMLALRSGRPFDDAAASPPDFSPTCMTAFLCGLLYAFMALPRRSLPSQLAHQTRKLIDAFMAQASRQLPAFSARELANFTWALEGLTVIKDEAGKNLLQRGEQDARARFFTAVTHEFFHRVSVGGGEGSDGGQAFSRTDLAQLFGALTAAPIDEHLLKELAEEMGHQLDRLADERPSSPRAASPSGIASPPAPATPPCAPPSIFPQAVDHAPMLNGNQHRGRAPRHVVKGTSDLRDRVIRLGAGRGLVVANGYSGS</sequence>
<feature type="region of interest" description="Disordered" evidence="1">
    <location>
        <begin position="664"/>
        <end position="719"/>
    </location>
</feature>
<accession>A0A0G4G705</accession>
<evidence type="ECO:0000256" key="2">
    <source>
        <dbReference type="SAM" id="SignalP"/>
    </source>
</evidence>
<dbReference type="InParanoid" id="A0A0G4G705"/>
<feature type="chain" id="PRO_5005190057" description="ELMO domain-containing protein" evidence="2">
    <location>
        <begin position="22"/>
        <end position="749"/>
    </location>
</feature>
<gene>
    <name evidence="3" type="ORF">Vbra_22677</name>
</gene>
<dbReference type="EMBL" id="CDMY01000575">
    <property type="protein sequence ID" value="CEM23998.1"/>
    <property type="molecule type" value="Genomic_DNA"/>
</dbReference>
<keyword evidence="4" id="KW-1185">Reference proteome</keyword>
<evidence type="ECO:0000313" key="4">
    <source>
        <dbReference type="Proteomes" id="UP000041254"/>
    </source>
</evidence>
<feature type="compositionally biased region" description="Pro residues" evidence="1">
    <location>
        <begin position="683"/>
        <end position="696"/>
    </location>
</feature>
<feature type="compositionally biased region" description="Low complexity" evidence="1">
    <location>
        <begin position="671"/>
        <end position="682"/>
    </location>
</feature>
<feature type="signal peptide" evidence="2">
    <location>
        <begin position="1"/>
        <end position="21"/>
    </location>
</feature>
<name>A0A0G4G705_VITBC</name>
<dbReference type="Proteomes" id="UP000041254">
    <property type="component" value="Unassembled WGS sequence"/>
</dbReference>
<evidence type="ECO:0000256" key="1">
    <source>
        <dbReference type="SAM" id="MobiDB-lite"/>
    </source>
</evidence>
<organism evidence="3 4">
    <name type="scientific">Vitrella brassicaformis (strain CCMP3155)</name>
    <dbReference type="NCBI Taxonomy" id="1169540"/>
    <lineage>
        <taxon>Eukaryota</taxon>
        <taxon>Sar</taxon>
        <taxon>Alveolata</taxon>
        <taxon>Colpodellida</taxon>
        <taxon>Vitrellaceae</taxon>
        <taxon>Vitrella</taxon>
    </lineage>
</organism>
<feature type="region of interest" description="Disordered" evidence="1">
    <location>
        <begin position="43"/>
        <end position="68"/>
    </location>
</feature>
<proteinExistence type="predicted"/>
<dbReference type="VEuPathDB" id="CryptoDB:Vbra_22677"/>
<evidence type="ECO:0000313" key="3">
    <source>
        <dbReference type="EMBL" id="CEM23998.1"/>
    </source>
</evidence>